<dbReference type="GO" id="GO:0015627">
    <property type="term" value="C:type II protein secretion system complex"/>
    <property type="evidence" value="ECO:0007669"/>
    <property type="project" value="TreeGrafter"/>
</dbReference>
<dbReference type="RefSeq" id="WP_124026318.1">
    <property type="nucleotide sequence ID" value="NZ_JBHRSN010000005.1"/>
</dbReference>
<keyword evidence="1" id="KW-0732">Signal</keyword>
<gene>
    <name evidence="2" type="ORF">DRW07_02605</name>
</gene>
<dbReference type="InterPro" id="IPR051675">
    <property type="entry name" value="Endo/Exo/Phosphatase_dom_1"/>
</dbReference>
<protein>
    <submittedName>
        <fullName evidence="2">ComEA family DNA-binding protein</fullName>
    </submittedName>
</protein>
<dbReference type="GO" id="GO:0003677">
    <property type="term" value="F:DNA binding"/>
    <property type="evidence" value="ECO:0007669"/>
    <property type="project" value="UniProtKB-KW"/>
</dbReference>
<dbReference type="PANTHER" id="PTHR21180">
    <property type="entry name" value="ENDONUCLEASE/EXONUCLEASE/PHOSPHATASE FAMILY DOMAIN-CONTAINING PROTEIN 1"/>
    <property type="match status" value="1"/>
</dbReference>
<dbReference type="Pfam" id="PF12836">
    <property type="entry name" value="HHH_3"/>
    <property type="match status" value="1"/>
</dbReference>
<dbReference type="NCBIfam" id="TIGR00426">
    <property type="entry name" value="competence protein ComEA helix-hairpin-helix repeat region"/>
    <property type="match status" value="1"/>
</dbReference>
<name>A0A3N5Y2Y3_9ALTE</name>
<dbReference type="OrthoDB" id="7510573at2"/>
<proteinExistence type="predicted"/>
<dbReference type="GO" id="GO:0015628">
    <property type="term" value="P:protein secretion by the type II secretion system"/>
    <property type="evidence" value="ECO:0007669"/>
    <property type="project" value="TreeGrafter"/>
</dbReference>
<feature type="signal peptide" evidence="1">
    <location>
        <begin position="1"/>
        <end position="28"/>
    </location>
</feature>
<dbReference type="SUPFAM" id="SSF47781">
    <property type="entry name" value="RuvA domain 2-like"/>
    <property type="match status" value="1"/>
</dbReference>
<dbReference type="PANTHER" id="PTHR21180:SF32">
    <property type="entry name" value="ENDONUCLEASE_EXONUCLEASE_PHOSPHATASE FAMILY DOMAIN-CONTAINING PROTEIN 1"/>
    <property type="match status" value="1"/>
</dbReference>
<dbReference type="Gene3D" id="1.10.150.280">
    <property type="entry name" value="AF1531-like domain"/>
    <property type="match status" value="1"/>
</dbReference>
<comment type="caution">
    <text evidence="2">The sequence shown here is derived from an EMBL/GenBank/DDBJ whole genome shotgun (WGS) entry which is preliminary data.</text>
</comment>
<reference evidence="2 3" key="1">
    <citation type="submission" date="2018-11" db="EMBL/GenBank/DDBJ databases">
        <authorList>
            <person name="Ye M.-Q."/>
            <person name="Du Z.-J."/>
        </authorList>
    </citation>
    <scope>NUCLEOTIDE SEQUENCE [LARGE SCALE GENOMIC DNA]</scope>
    <source>
        <strain evidence="2 3">U0105</strain>
    </source>
</reference>
<dbReference type="InterPro" id="IPR010994">
    <property type="entry name" value="RuvA_2-like"/>
</dbReference>
<dbReference type="AlphaFoldDB" id="A0A3N5Y2Y3"/>
<evidence type="ECO:0000256" key="1">
    <source>
        <dbReference type="SAM" id="SignalP"/>
    </source>
</evidence>
<sequence length="107" mass="11262">MKHFKTLLVASLLGACACAASFHSSATAIEAQQASLSASQQTSDKINLNTADVNTLMSLPGVGKSKAEAIVAYRTQFGQFKTINDITLVKGIGDKLLAKFSDQISVN</sequence>
<organism evidence="2 3">
    <name type="scientific">Alteromonas sediminis</name>
    <dbReference type="NCBI Taxonomy" id="2259342"/>
    <lineage>
        <taxon>Bacteria</taxon>
        <taxon>Pseudomonadati</taxon>
        <taxon>Pseudomonadota</taxon>
        <taxon>Gammaproteobacteria</taxon>
        <taxon>Alteromonadales</taxon>
        <taxon>Alteromonadaceae</taxon>
        <taxon>Alteromonas/Salinimonas group</taxon>
        <taxon>Alteromonas</taxon>
    </lineage>
</organism>
<dbReference type="Proteomes" id="UP000275281">
    <property type="component" value="Unassembled WGS sequence"/>
</dbReference>
<feature type="chain" id="PRO_5017982474" evidence="1">
    <location>
        <begin position="29"/>
        <end position="107"/>
    </location>
</feature>
<dbReference type="EMBL" id="RPOK01000001">
    <property type="protein sequence ID" value="RPJ68317.1"/>
    <property type="molecule type" value="Genomic_DNA"/>
</dbReference>
<keyword evidence="3" id="KW-1185">Reference proteome</keyword>
<evidence type="ECO:0000313" key="3">
    <source>
        <dbReference type="Proteomes" id="UP000275281"/>
    </source>
</evidence>
<dbReference type="InterPro" id="IPR004509">
    <property type="entry name" value="Competence_ComEA_HhH"/>
</dbReference>
<accession>A0A3N5Y2Y3</accession>
<keyword evidence="2" id="KW-0238">DNA-binding</keyword>
<evidence type="ECO:0000313" key="2">
    <source>
        <dbReference type="EMBL" id="RPJ68317.1"/>
    </source>
</evidence>
<dbReference type="PROSITE" id="PS51257">
    <property type="entry name" value="PROKAR_LIPOPROTEIN"/>
    <property type="match status" value="1"/>
</dbReference>